<dbReference type="InterPro" id="IPR004358">
    <property type="entry name" value="Sig_transdc_His_kin-like_C"/>
</dbReference>
<dbReference type="Pfam" id="PF02518">
    <property type="entry name" value="HATPase_c"/>
    <property type="match status" value="1"/>
</dbReference>
<evidence type="ECO:0000259" key="12">
    <source>
        <dbReference type="PROSITE" id="PS50112"/>
    </source>
</evidence>
<keyword evidence="3 9" id="KW-0597">Phosphoprotein</keyword>
<dbReference type="SUPFAM" id="SSF52172">
    <property type="entry name" value="CheY-like"/>
    <property type="match status" value="2"/>
</dbReference>
<dbReference type="NCBIfam" id="TIGR00229">
    <property type="entry name" value="sensory_box"/>
    <property type="match status" value="1"/>
</dbReference>
<dbReference type="InterPro" id="IPR011006">
    <property type="entry name" value="CheY-like_superfamily"/>
</dbReference>
<dbReference type="InterPro" id="IPR036890">
    <property type="entry name" value="HATPase_C_sf"/>
</dbReference>
<dbReference type="InterPro" id="IPR000014">
    <property type="entry name" value="PAS"/>
</dbReference>
<dbReference type="GO" id="GO:0006355">
    <property type="term" value="P:regulation of DNA-templated transcription"/>
    <property type="evidence" value="ECO:0007669"/>
    <property type="project" value="InterPro"/>
</dbReference>
<dbReference type="Pfam" id="PF08448">
    <property type="entry name" value="PAS_4"/>
    <property type="match status" value="1"/>
</dbReference>
<name>A0A6C2YK04_9BACT</name>
<dbReference type="Pfam" id="PF00989">
    <property type="entry name" value="PAS"/>
    <property type="match status" value="1"/>
</dbReference>
<dbReference type="InterPro" id="IPR013656">
    <property type="entry name" value="PAS_4"/>
</dbReference>
<protein>
    <recommendedName>
        <fullName evidence="2">histidine kinase</fullName>
        <ecNumber evidence="2">2.7.13.3</ecNumber>
    </recommendedName>
</protein>
<dbReference type="EC" id="2.7.13.3" evidence="2"/>
<keyword evidence="4" id="KW-0808">Transferase</keyword>
<feature type="domain" description="PAS" evidence="12">
    <location>
        <begin position="127"/>
        <end position="184"/>
    </location>
</feature>
<evidence type="ECO:0000256" key="6">
    <source>
        <dbReference type="ARBA" id="ARBA00022777"/>
    </source>
</evidence>
<dbReference type="SUPFAM" id="SSF55874">
    <property type="entry name" value="ATPase domain of HSP90 chaperone/DNA topoisomerase II/histidine kinase"/>
    <property type="match status" value="1"/>
</dbReference>
<keyword evidence="6 13" id="KW-0418">Kinase</keyword>
<dbReference type="InParanoid" id="A0A6C2YK04"/>
<evidence type="ECO:0000256" key="8">
    <source>
        <dbReference type="ARBA" id="ARBA00023012"/>
    </source>
</evidence>
<keyword evidence="7" id="KW-0067">ATP-binding</keyword>
<dbReference type="PANTHER" id="PTHR43065">
    <property type="entry name" value="SENSOR HISTIDINE KINASE"/>
    <property type="match status" value="1"/>
</dbReference>
<dbReference type="PRINTS" id="PR00344">
    <property type="entry name" value="BCTRLSENSOR"/>
</dbReference>
<feature type="domain" description="Histidine kinase" evidence="10">
    <location>
        <begin position="389"/>
        <end position="617"/>
    </location>
</feature>
<dbReference type="Gene3D" id="3.30.450.20">
    <property type="entry name" value="PAS domain"/>
    <property type="match status" value="2"/>
</dbReference>
<keyword evidence="14" id="KW-1185">Reference proteome</keyword>
<sequence length="747" mass="81482">MKVVILVAVEPEQAIVFRDKLRLLGHTVYTAGVADALRKAVEVSPTLALVDPNLTGPMDGIDLAQQLQQRQRLGIIFVGNPKTAEAFDRAESLKPLAYLHLPFDWASLAPFLELALLRHQRSRNLQIDQLRQMVFEQADLGIVATDVTGSITMMNPVAAALSGWDANDAIGQDYLKVLPTLHPETLAPIECQASRRAGEDLEQSGQPVVLLRRDGSHLPILVNLTAMTKTDRKMAGLVFAFRPDTATATIREATRLARQSRSLLDQFPVGYGTLNASGRLQELSPLASQLLGNGATLGRSLLDLVQPLDGPKVMEAFAAVINGQRTQTEGLIRAAGDPSVPVLLRLARLTADADRATIAVLVPLPADGLSDAPRERMRLLDALQRVLGQVAVRLNQSAVRLKGQSRLMLQHLNREIADPEAAAQYAEQITEGLTRQSQVLNQLTEFAGASVLMESELDLVDLLGSMRTELLELLGPANSLNLELPNSFPPIAADPRAVRNILTALAANARDALTAGGRWNLTLRRAKPGEWQADILPRLKPGEYIVLEASDTGAGISPEMQQRLFEPLVSTRGSSERLSGLGLAAAYGLMDRIGGGIAIQSTTGQGTTVRLYFPLWEYLPADRPVALIVEENRELRHQLAEWLRPMGYEPVPCRHASEALVSALPLMDRLQLLISQVPLPQTSCRELVQELESAQSGLRTIALASQPRDLLIYLGLIDPKWQIVAKPVQEAAFIDAVQRSLTQTPRR</sequence>
<dbReference type="SMART" id="SM00091">
    <property type="entry name" value="PAS"/>
    <property type="match status" value="2"/>
</dbReference>
<dbReference type="EMBL" id="LR586016">
    <property type="protein sequence ID" value="VIP01433.1"/>
    <property type="molecule type" value="Genomic_DNA"/>
</dbReference>
<dbReference type="GO" id="GO:0005524">
    <property type="term" value="F:ATP binding"/>
    <property type="evidence" value="ECO:0007669"/>
    <property type="project" value="UniProtKB-KW"/>
</dbReference>
<dbReference type="AlphaFoldDB" id="A0A6C2YK04"/>
<evidence type="ECO:0000256" key="3">
    <source>
        <dbReference type="ARBA" id="ARBA00022553"/>
    </source>
</evidence>
<dbReference type="InterPro" id="IPR003594">
    <property type="entry name" value="HATPase_dom"/>
</dbReference>
<evidence type="ECO:0000259" key="11">
    <source>
        <dbReference type="PROSITE" id="PS50110"/>
    </source>
</evidence>
<dbReference type="InterPro" id="IPR001789">
    <property type="entry name" value="Sig_transdc_resp-reg_receiver"/>
</dbReference>
<gene>
    <name evidence="13" type="ORF">GMBLW1_25270</name>
</gene>
<feature type="modified residue" description="4-aspartylphosphate" evidence="9">
    <location>
        <position position="51"/>
    </location>
</feature>
<evidence type="ECO:0000313" key="14">
    <source>
        <dbReference type="Proteomes" id="UP000464378"/>
    </source>
</evidence>
<dbReference type="KEGG" id="tim:GMBLW1_25270"/>
<proteinExistence type="predicted"/>
<keyword evidence="8" id="KW-0902">Two-component regulatory system</keyword>
<dbReference type="GO" id="GO:0000160">
    <property type="term" value="P:phosphorelay signal transduction system"/>
    <property type="evidence" value="ECO:0007669"/>
    <property type="project" value="UniProtKB-KW"/>
</dbReference>
<evidence type="ECO:0000256" key="4">
    <source>
        <dbReference type="ARBA" id="ARBA00022679"/>
    </source>
</evidence>
<dbReference type="Gene3D" id="3.30.565.10">
    <property type="entry name" value="Histidine kinase-like ATPase, C-terminal domain"/>
    <property type="match status" value="1"/>
</dbReference>
<dbReference type="PROSITE" id="PS50109">
    <property type="entry name" value="HIS_KIN"/>
    <property type="match status" value="1"/>
</dbReference>
<dbReference type="InterPro" id="IPR005467">
    <property type="entry name" value="His_kinase_dom"/>
</dbReference>
<dbReference type="SUPFAM" id="SSF55785">
    <property type="entry name" value="PYP-like sensor domain (PAS domain)"/>
    <property type="match status" value="2"/>
</dbReference>
<dbReference type="PROSITE" id="PS50112">
    <property type="entry name" value="PAS"/>
    <property type="match status" value="1"/>
</dbReference>
<dbReference type="Proteomes" id="UP000464378">
    <property type="component" value="Chromosome"/>
</dbReference>
<dbReference type="InterPro" id="IPR013767">
    <property type="entry name" value="PAS_fold"/>
</dbReference>
<dbReference type="Gene3D" id="3.40.50.2300">
    <property type="match status" value="2"/>
</dbReference>
<dbReference type="EMBL" id="LR593887">
    <property type="protein sequence ID" value="VTR98391.1"/>
    <property type="molecule type" value="Genomic_DNA"/>
</dbReference>
<dbReference type="InterPro" id="IPR035965">
    <property type="entry name" value="PAS-like_dom_sf"/>
</dbReference>
<dbReference type="CDD" id="cd00130">
    <property type="entry name" value="PAS"/>
    <property type="match status" value="2"/>
</dbReference>
<dbReference type="RefSeq" id="WP_162656639.1">
    <property type="nucleotide sequence ID" value="NZ_LR593887.1"/>
</dbReference>
<accession>A0A6C2YK04</accession>
<dbReference type="PANTHER" id="PTHR43065:SF46">
    <property type="entry name" value="C4-DICARBOXYLATE TRANSPORT SENSOR PROTEIN DCTB"/>
    <property type="match status" value="1"/>
</dbReference>
<dbReference type="GO" id="GO:0004673">
    <property type="term" value="F:protein histidine kinase activity"/>
    <property type="evidence" value="ECO:0007669"/>
    <property type="project" value="UniProtKB-EC"/>
</dbReference>
<keyword evidence="5" id="KW-0547">Nucleotide-binding</keyword>
<evidence type="ECO:0000256" key="7">
    <source>
        <dbReference type="ARBA" id="ARBA00022840"/>
    </source>
</evidence>
<evidence type="ECO:0000256" key="9">
    <source>
        <dbReference type="PROSITE-ProRule" id="PRU00169"/>
    </source>
</evidence>
<organism evidence="13">
    <name type="scientific">Tuwongella immobilis</name>
    <dbReference type="NCBI Taxonomy" id="692036"/>
    <lineage>
        <taxon>Bacteria</taxon>
        <taxon>Pseudomonadati</taxon>
        <taxon>Planctomycetota</taxon>
        <taxon>Planctomycetia</taxon>
        <taxon>Gemmatales</taxon>
        <taxon>Gemmataceae</taxon>
        <taxon>Tuwongella</taxon>
    </lineage>
</organism>
<dbReference type="PROSITE" id="PS50110">
    <property type="entry name" value="RESPONSE_REGULATORY"/>
    <property type="match status" value="1"/>
</dbReference>
<evidence type="ECO:0000256" key="5">
    <source>
        <dbReference type="ARBA" id="ARBA00022741"/>
    </source>
</evidence>
<evidence type="ECO:0000313" key="13">
    <source>
        <dbReference type="EMBL" id="VIP01433.1"/>
    </source>
</evidence>
<dbReference type="SMART" id="SM00387">
    <property type="entry name" value="HATPase_c"/>
    <property type="match status" value="1"/>
</dbReference>
<evidence type="ECO:0000256" key="2">
    <source>
        <dbReference type="ARBA" id="ARBA00012438"/>
    </source>
</evidence>
<feature type="domain" description="Response regulatory" evidence="11">
    <location>
        <begin position="3"/>
        <end position="116"/>
    </location>
</feature>
<evidence type="ECO:0000259" key="10">
    <source>
        <dbReference type="PROSITE" id="PS50109"/>
    </source>
</evidence>
<reference evidence="13" key="1">
    <citation type="submission" date="2019-04" db="EMBL/GenBank/DDBJ databases">
        <authorList>
            <consortium name="Science for Life Laboratories"/>
        </authorList>
    </citation>
    <scope>NUCLEOTIDE SEQUENCE</scope>
    <source>
        <strain evidence="13">MBLW1</strain>
    </source>
</reference>
<evidence type="ECO:0000256" key="1">
    <source>
        <dbReference type="ARBA" id="ARBA00000085"/>
    </source>
</evidence>
<comment type="catalytic activity">
    <reaction evidence="1">
        <text>ATP + protein L-histidine = ADP + protein N-phospho-L-histidine.</text>
        <dbReference type="EC" id="2.7.13.3"/>
    </reaction>
</comment>